<accession>A0A5K7ZXD9</accession>
<dbReference type="RefSeq" id="WP_155324695.1">
    <property type="nucleotide sequence ID" value="NZ_AP021876.1"/>
</dbReference>
<dbReference type="Proteomes" id="UP000425960">
    <property type="component" value="Chromosome"/>
</dbReference>
<dbReference type="SUPFAM" id="SSF56059">
    <property type="entry name" value="Glutathione synthetase ATP-binding domain-like"/>
    <property type="match status" value="1"/>
</dbReference>
<gene>
    <name evidence="6" type="ORF">DSCO28_54850</name>
</gene>
<dbReference type="EMBL" id="AP021876">
    <property type="protein sequence ID" value="BBO84919.1"/>
    <property type="molecule type" value="Genomic_DNA"/>
</dbReference>
<dbReference type="Gene3D" id="3.30.470.20">
    <property type="entry name" value="ATP-grasp fold, B domain"/>
    <property type="match status" value="1"/>
</dbReference>
<dbReference type="InterPro" id="IPR011095">
    <property type="entry name" value="Dala_Dala_lig_C"/>
</dbReference>
<keyword evidence="4" id="KW-0067">ATP-binding</keyword>
<dbReference type="KEGG" id="dov:DSCO28_54850"/>
<evidence type="ECO:0000256" key="1">
    <source>
        <dbReference type="ARBA" id="ARBA00010871"/>
    </source>
</evidence>
<dbReference type="GO" id="GO:0071555">
    <property type="term" value="P:cell wall organization"/>
    <property type="evidence" value="ECO:0007669"/>
    <property type="project" value="UniProtKB-KW"/>
</dbReference>
<dbReference type="GO" id="GO:0008716">
    <property type="term" value="F:D-alanine-D-alanine ligase activity"/>
    <property type="evidence" value="ECO:0007669"/>
    <property type="project" value="InterPro"/>
</dbReference>
<keyword evidence="2 6" id="KW-0436">Ligase</keyword>
<dbReference type="Gene3D" id="3.40.50.20">
    <property type="match status" value="1"/>
</dbReference>
<proteinExistence type="inferred from homology"/>
<protein>
    <submittedName>
        <fullName evidence="6">D-alanine--D-alanine ligase</fullName>
    </submittedName>
</protein>
<dbReference type="PROSITE" id="PS50975">
    <property type="entry name" value="ATP_GRASP"/>
    <property type="match status" value="1"/>
</dbReference>
<dbReference type="InterPro" id="IPR011761">
    <property type="entry name" value="ATP-grasp"/>
</dbReference>
<organism evidence="6 7">
    <name type="scientific">Desulfosarcina ovata subsp. sediminis</name>
    <dbReference type="NCBI Taxonomy" id="885957"/>
    <lineage>
        <taxon>Bacteria</taxon>
        <taxon>Pseudomonadati</taxon>
        <taxon>Thermodesulfobacteriota</taxon>
        <taxon>Desulfobacteria</taxon>
        <taxon>Desulfobacterales</taxon>
        <taxon>Desulfosarcinaceae</taxon>
        <taxon>Desulfosarcina</taxon>
    </lineage>
</organism>
<evidence type="ECO:0000313" key="7">
    <source>
        <dbReference type="Proteomes" id="UP000425960"/>
    </source>
</evidence>
<keyword evidence="4" id="KW-0547">Nucleotide-binding</keyword>
<dbReference type="AlphaFoldDB" id="A0A5K7ZXD9"/>
<name>A0A5K7ZXD9_9BACT</name>
<dbReference type="Pfam" id="PF07478">
    <property type="entry name" value="Dala_Dala_lig_C"/>
    <property type="match status" value="1"/>
</dbReference>
<dbReference type="PANTHER" id="PTHR23132">
    <property type="entry name" value="D-ALANINE--D-ALANINE LIGASE"/>
    <property type="match status" value="1"/>
</dbReference>
<evidence type="ECO:0000256" key="4">
    <source>
        <dbReference type="PROSITE-ProRule" id="PRU00409"/>
    </source>
</evidence>
<sequence>MSLTIGLTYDLRSAYLAEGFTEEATAEFDRDDTVTAIESTLQSLGHRTERIGHGRQLAEALVAGRRWDLVFNIAEGMHGIGREAQVPALLDMYRIPYTFSDPLVMSLTLHKGMTKHVVRDAGVPTSDFLVAETASDARTIGFAPPYFVKPVAEGTGKGVTPDSIVRNRSDLEAVCRLLIETFRQPVIIEPYLPGREFTAGIVGTGPNARVIGTIEVHLLETAEAGVYSYVNKEECESRVLYRLVRPSDDPVVAAAESVALAAWRALGCRDAGRIDLRCNHDGHPQFIEVNPLAGIHPEHSDLPIICNHLGIAYRDLIGWIVDSAATRICQAATLHGAA</sequence>
<dbReference type="SUPFAM" id="SSF52440">
    <property type="entry name" value="PreATP-grasp domain"/>
    <property type="match status" value="1"/>
</dbReference>
<dbReference type="InterPro" id="IPR013815">
    <property type="entry name" value="ATP_grasp_subdomain_1"/>
</dbReference>
<dbReference type="Gene3D" id="3.30.1490.20">
    <property type="entry name" value="ATP-grasp fold, A domain"/>
    <property type="match status" value="1"/>
</dbReference>
<reference evidence="6 7" key="1">
    <citation type="submission" date="2019-11" db="EMBL/GenBank/DDBJ databases">
        <title>Comparative genomics of hydrocarbon-degrading Desulfosarcina strains.</title>
        <authorList>
            <person name="Watanabe M."/>
            <person name="Kojima H."/>
            <person name="Fukui M."/>
        </authorList>
    </citation>
    <scope>NUCLEOTIDE SEQUENCE [LARGE SCALE GENOMIC DNA]</scope>
    <source>
        <strain evidence="6 7">28bB2T</strain>
    </source>
</reference>
<evidence type="ECO:0000256" key="3">
    <source>
        <dbReference type="ARBA" id="ARBA00023316"/>
    </source>
</evidence>
<dbReference type="GO" id="GO:0046872">
    <property type="term" value="F:metal ion binding"/>
    <property type="evidence" value="ECO:0007669"/>
    <property type="project" value="InterPro"/>
</dbReference>
<evidence type="ECO:0000259" key="5">
    <source>
        <dbReference type="PROSITE" id="PS50975"/>
    </source>
</evidence>
<comment type="similarity">
    <text evidence="1">Belongs to the D-alanine--D-alanine ligase family.</text>
</comment>
<evidence type="ECO:0000256" key="2">
    <source>
        <dbReference type="ARBA" id="ARBA00022598"/>
    </source>
</evidence>
<evidence type="ECO:0000313" key="6">
    <source>
        <dbReference type="EMBL" id="BBO84919.1"/>
    </source>
</evidence>
<dbReference type="GO" id="GO:0005524">
    <property type="term" value="F:ATP binding"/>
    <property type="evidence" value="ECO:0007669"/>
    <property type="project" value="UniProtKB-UniRule"/>
</dbReference>
<keyword evidence="3" id="KW-0961">Cell wall biogenesis/degradation</keyword>
<dbReference type="InterPro" id="IPR016185">
    <property type="entry name" value="PreATP-grasp_dom_sf"/>
</dbReference>
<feature type="domain" description="ATP-grasp" evidence="5">
    <location>
        <begin position="115"/>
        <end position="322"/>
    </location>
</feature>
<dbReference type="PANTHER" id="PTHR23132:SF23">
    <property type="entry name" value="D-ALANINE--D-ALANINE LIGASE B"/>
    <property type="match status" value="1"/>
</dbReference>